<evidence type="ECO:0000313" key="2">
    <source>
        <dbReference type="EMBL" id="AZB99911.1"/>
    </source>
</evidence>
<protein>
    <submittedName>
        <fullName evidence="2">Uncharacterized protein</fullName>
    </submittedName>
</protein>
<dbReference type="InterPro" id="IPR046033">
    <property type="entry name" value="DUF5991"/>
</dbReference>
<feature type="chain" id="PRO_5018662789" evidence="1">
    <location>
        <begin position="19"/>
        <end position="119"/>
    </location>
</feature>
<dbReference type="EMBL" id="CP033540">
    <property type="protein sequence ID" value="AZB99911.1"/>
    <property type="molecule type" value="Genomic_DNA"/>
</dbReference>
<dbReference type="Pfam" id="PF19453">
    <property type="entry name" value="DUF5991"/>
    <property type="match status" value="1"/>
</dbReference>
<evidence type="ECO:0000313" key="3">
    <source>
        <dbReference type="Proteomes" id="UP000254410"/>
    </source>
</evidence>
<name>A0A3G6YHQ8_ACIPI</name>
<keyword evidence="1" id="KW-0732">Signal</keyword>
<proteinExistence type="predicted"/>
<sequence length="119" mass="13796">MKNFCFLLLLILSANTFANTEKWNGTYHYYSSEELPDGNAATVESILTLTPKKCEYSIAGFQVDKSYICKVKEKNNELYLFKVQSGEKLGKVVFKKGKYYLYSDEVLDIKDNLFFKDKQ</sequence>
<dbReference type="RefSeq" id="WP_068614326.1">
    <property type="nucleotide sequence ID" value="NZ_JBDJKM010000002.1"/>
</dbReference>
<feature type="signal peptide" evidence="1">
    <location>
        <begin position="1"/>
        <end position="18"/>
    </location>
</feature>
<organism evidence="2 3">
    <name type="scientific">Acinetobacter pittii</name>
    <name type="common">Acinetobacter genomosp. 3</name>
    <dbReference type="NCBI Taxonomy" id="48296"/>
    <lineage>
        <taxon>Bacteria</taxon>
        <taxon>Pseudomonadati</taxon>
        <taxon>Pseudomonadota</taxon>
        <taxon>Gammaproteobacteria</taxon>
        <taxon>Moraxellales</taxon>
        <taxon>Moraxellaceae</taxon>
        <taxon>Acinetobacter</taxon>
        <taxon>Acinetobacter calcoaceticus/baumannii complex</taxon>
    </lineage>
</organism>
<accession>A0A3G6YHQ8</accession>
<reference evidence="2 3" key="2">
    <citation type="submission" date="2018-12" db="EMBL/GenBank/DDBJ databases">
        <title>Molecular Epidemiology of Emerging Carbapenem-Resistance in Acinetobacter nosocomialis and Acinetobacter pittii in Taiwan, 2010-2014.</title>
        <authorList>
            <person name="Huang W.-C."/>
            <person name="Wang H.-Y."/>
            <person name="Lai J.-F."/>
            <person name="Lauderdale T.-L."/>
            <person name="Sytwu H.-K."/>
        </authorList>
    </citation>
    <scope>NUCLEOTIDE SEQUENCE [LARGE SCALE GENOMIC DNA]</scope>
    <source>
        <strain evidence="2 3">2014S06-099</strain>
    </source>
</reference>
<dbReference type="AlphaFoldDB" id="A0A3G6YHQ8"/>
<gene>
    <name evidence="2" type="ORF">DKE52_000615</name>
</gene>
<reference evidence="2 3" key="1">
    <citation type="submission" date="2018-11" db="EMBL/GenBank/DDBJ databases">
        <authorList>
            <person name="Kuo S.-C."/>
            <person name="Chen F.-J."/>
            <person name="Liao Y.-C."/>
        </authorList>
    </citation>
    <scope>NUCLEOTIDE SEQUENCE [LARGE SCALE GENOMIC DNA]</scope>
    <source>
        <strain evidence="2 3">2014S06-099</strain>
    </source>
</reference>
<evidence type="ECO:0000256" key="1">
    <source>
        <dbReference type="SAM" id="SignalP"/>
    </source>
</evidence>
<dbReference type="Proteomes" id="UP000254410">
    <property type="component" value="Chromosome"/>
</dbReference>